<dbReference type="SMART" id="SM00387">
    <property type="entry name" value="HATPase_c"/>
    <property type="match status" value="1"/>
</dbReference>
<gene>
    <name evidence="3" type="ORF">SAMN05443245_6342</name>
</gene>
<dbReference type="Pfam" id="PF00069">
    <property type="entry name" value="Pkinase"/>
    <property type="match status" value="1"/>
</dbReference>
<dbReference type="Pfam" id="PF02518">
    <property type="entry name" value="HATPase_c"/>
    <property type="match status" value="1"/>
</dbReference>
<dbReference type="Gene3D" id="3.40.50.300">
    <property type="entry name" value="P-loop containing nucleotide triphosphate hydrolases"/>
    <property type="match status" value="1"/>
</dbReference>
<feature type="domain" description="Protein kinase" evidence="1">
    <location>
        <begin position="1"/>
        <end position="276"/>
    </location>
</feature>
<dbReference type="RefSeq" id="WP_074771552.1">
    <property type="nucleotide sequence ID" value="NZ_FNKP01000003.1"/>
</dbReference>
<dbReference type="SUPFAM" id="SSF55874">
    <property type="entry name" value="ATPase domain of HSP90 chaperone/DNA topoisomerase II/histidine kinase"/>
    <property type="match status" value="1"/>
</dbReference>
<organism evidence="3 4">
    <name type="scientific">Paraburkholderia fungorum</name>
    <dbReference type="NCBI Taxonomy" id="134537"/>
    <lineage>
        <taxon>Bacteria</taxon>
        <taxon>Pseudomonadati</taxon>
        <taxon>Pseudomonadota</taxon>
        <taxon>Betaproteobacteria</taxon>
        <taxon>Burkholderiales</taxon>
        <taxon>Burkholderiaceae</taxon>
        <taxon>Paraburkholderia</taxon>
    </lineage>
</organism>
<dbReference type="InterPro" id="IPR011495">
    <property type="entry name" value="Sig_transdc_His_kin_sub2_dim/P"/>
</dbReference>
<dbReference type="SMART" id="SM00220">
    <property type="entry name" value="S_TKc"/>
    <property type="match status" value="1"/>
</dbReference>
<evidence type="ECO:0000259" key="1">
    <source>
        <dbReference type="PROSITE" id="PS50011"/>
    </source>
</evidence>
<dbReference type="InterPro" id="IPR041664">
    <property type="entry name" value="AAA_16"/>
</dbReference>
<keyword evidence="4" id="KW-1185">Reference proteome</keyword>
<dbReference type="InterPro" id="IPR029016">
    <property type="entry name" value="GAF-like_dom_sf"/>
</dbReference>
<name>A0A1H1JH93_9BURK</name>
<dbReference type="Proteomes" id="UP000183487">
    <property type="component" value="Unassembled WGS sequence"/>
</dbReference>
<dbReference type="Pfam" id="PF07568">
    <property type="entry name" value="HisKA_2"/>
    <property type="match status" value="1"/>
</dbReference>
<evidence type="ECO:0000313" key="3">
    <source>
        <dbReference type="EMBL" id="SDR49109.1"/>
    </source>
</evidence>
<evidence type="ECO:0000313" key="4">
    <source>
        <dbReference type="Proteomes" id="UP000183487"/>
    </source>
</evidence>
<dbReference type="InterPro" id="IPR036890">
    <property type="entry name" value="HATPase_C_sf"/>
</dbReference>
<dbReference type="InterPro" id="IPR053159">
    <property type="entry name" value="Hybrid_Histidine_Kinase"/>
</dbReference>
<dbReference type="SUPFAM" id="SSF55781">
    <property type="entry name" value="GAF domain-like"/>
    <property type="match status" value="1"/>
</dbReference>
<evidence type="ECO:0000259" key="2">
    <source>
        <dbReference type="PROSITE" id="PS50109"/>
    </source>
</evidence>
<dbReference type="InterPro" id="IPR005467">
    <property type="entry name" value="His_kinase_dom"/>
</dbReference>
<dbReference type="Gene3D" id="1.10.510.10">
    <property type="entry name" value="Transferase(Phosphotransferase) domain 1"/>
    <property type="match status" value="1"/>
</dbReference>
<feature type="domain" description="Histidine kinase" evidence="2">
    <location>
        <begin position="1577"/>
        <end position="1670"/>
    </location>
</feature>
<dbReference type="EMBL" id="FNKP01000003">
    <property type="protein sequence ID" value="SDR49109.1"/>
    <property type="molecule type" value="Genomic_DNA"/>
</dbReference>
<dbReference type="SUPFAM" id="SSF56112">
    <property type="entry name" value="Protein kinase-like (PK-like)"/>
    <property type="match status" value="1"/>
</dbReference>
<dbReference type="Pfam" id="PF01590">
    <property type="entry name" value="GAF"/>
    <property type="match status" value="1"/>
</dbReference>
<dbReference type="InterPro" id="IPR027417">
    <property type="entry name" value="P-loop_NTPase"/>
</dbReference>
<dbReference type="PANTHER" id="PTHR43642:SF1">
    <property type="entry name" value="HYBRID SIGNAL TRANSDUCTION HISTIDINE KINASE G"/>
    <property type="match status" value="1"/>
</dbReference>
<dbReference type="InterPro" id="IPR011009">
    <property type="entry name" value="Kinase-like_dom_sf"/>
</dbReference>
<dbReference type="SMART" id="SM00065">
    <property type="entry name" value="GAF"/>
    <property type="match status" value="1"/>
</dbReference>
<dbReference type="PROSITE" id="PS50011">
    <property type="entry name" value="PROTEIN_KINASE_DOM"/>
    <property type="match status" value="1"/>
</dbReference>
<dbReference type="InterPro" id="IPR000719">
    <property type="entry name" value="Prot_kinase_dom"/>
</dbReference>
<dbReference type="PROSITE" id="PS50109">
    <property type="entry name" value="HIS_KIN"/>
    <property type="match status" value="1"/>
</dbReference>
<dbReference type="GO" id="GO:0004672">
    <property type="term" value="F:protein kinase activity"/>
    <property type="evidence" value="ECO:0007669"/>
    <property type="project" value="InterPro"/>
</dbReference>
<dbReference type="InterPro" id="IPR003594">
    <property type="entry name" value="HATPase_dom"/>
</dbReference>
<dbReference type="Gene3D" id="3.30.450.40">
    <property type="match status" value="1"/>
</dbReference>
<dbReference type="SUPFAM" id="SSF52540">
    <property type="entry name" value="P-loop containing nucleoside triphosphate hydrolases"/>
    <property type="match status" value="1"/>
</dbReference>
<dbReference type="GO" id="GO:0005524">
    <property type="term" value="F:ATP binding"/>
    <property type="evidence" value="ECO:0007669"/>
    <property type="project" value="InterPro"/>
</dbReference>
<accession>A0A1H1JH93</accession>
<dbReference type="PANTHER" id="PTHR43642">
    <property type="entry name" value="HYBRID SIGNAL TRANSDUCTION HISTIDINE KINASE G"/>
    <property type="match status" value="1"/>
</dbReference>
<reference evidence="4" key="1">
    <citation type="submission" date="2016-10" db="EMBL/GenBank/DDBJ databases">
        <authorList>
            <person name="Varghese N."/>
        </authorList>
    </citation>
    <scope>NUCLEOTIDE SEQUENCE [LARGE SCALE GENOMIC DNA]</scope>
    <source>
        <strain evidence="4">GAS106B</strain>
    </source>
</reference>
<sequence length="1674" mass="181273">MYDQTIVAPEVLVDDGELVLSRVIGRQDGEAALLLTPSHDCRLPSARVVERLTNAMSLRASLDIRGVARPRRLIELDGQPALVLDDPGGLPLAGMLGAPWPLRRFLDVARALAAALAGLHRHDLIVRDVRPATILVTDENSVALTRFGMTSVASDGGAAPDPSVLAMTEVGSLIYIAPELTGRMSRRVDRRCDLYSLGVVLYQMLTGELPFDATTAAEWIHSHMTRQPAPVAGRVADVPPVVASIVTTLLAKSADDRYQSATALEADLGRCLDQWIAQAAIDTFELTTHDAVQRLTIPDQLYGRRAPLDELDAAFARIARAGRCELVLVAGHSGVGKSALVSRFARDLTGRYVAGKFDQYKRDIPYATLAQAFQTPIRQILTGSDEQVAHWRERLRDALGSNGQLLVDVIPELELVVGAQPPLPALSPQDAQARFHTAMRRFIAVFAQPGEPLVLFLDDLQWIDAATLSLLEQLVAVAPVHDLLIVGAYRDNEVGATHPLARVIESIRTAAGNVSEIVLQPLVADDLCQLIADALGSDCASARPLAGLLYDKTGGNPLFASQLLMTLADSGQLVFDRSSSAWRWTVDTIREHLSSGDIVDLMVDKIDGLSAESRDALAYLACLGDAVPLATLAQVSGHAPRRIETALADAVSVGLVQHVDGAYRMTHDRVQEAAYARIAPDARPALHLKIARALLAQTRPDQIERGVFEIVSQFNRALDLLASPAEREQAATLNLMAARRAKSSTAFASARLYLTTGLALCDANAWTDNYPLVFALDYLLAECEFLTGETEHARIRLETLATRAANLVDRASVAWLRVTLFTALDRSDVAVELCLEYLRSVGVDWSAHPTRDAACDEYQALLAQIDGRPIASLIDLPLLNDRDRQATLDVLTAVLPPAFFSDENLVCLVLCRMANLGLAHGNSDASSLGYAYLGMVAGPCFGDYEAGFQFGELGLALVDERGLDRFRARVYMCFAYHVMPWTRHIGAGLPLLRRAFDAASEQGDLTYMGFSSCTLITSLLAAGTNLAEIERQAQERLELVQAAKFGLIVDIITGQLRLIRMLRGVPQDAAFDEADFEAHLASDPCLAIAACWYWIRKLQACYLAGDIDGALIAADFAEPLLWTSSGHFEVAEFHFYAMLARSSKLESGAALPAGLHAHYGQLSQWADHGPDNFGCRFSLVQAELARIAGAQMDAMRHYDSAIAQARAHGFVQIDALAHERAAAFYDAAGFAAIAQLYWRNARVAWSTWGAASRVAAIDARGLGIEETPGSAIVRTATSVAPSVHGMPLDSLDLVGIVESSQALFGEVELERVIRILMNVMLEHAGAERGLLVIPRGDALCIEAEATTGRTGIQVGVNARAVAENALPLSLLHYAIRTRQFVLLDNAQPLPPEFSADPYLLAARPRSALCLPLMNQKRLIGALYLENNQMSGVFTPSRVSVLRLLASQAAISLENSSLQQREALLEEKDALLKEVHHRVKNNLQLISSLLNLQAANVTDPAVAELFSDSRNRVRSMALVHENLYRAGNFARIPMATHIERLCGHLARAYDLHRQRVVLELAVDEIELDMNTATSCGLIINELVSNALKHAFAGRGGKLCVSLQRDVQHDGNAHYVLRVADDGVGIDKDFAAGNASSLGLQLVGDLTQQIGGALAVETGPGTAFTVTFNTAGERAH</sequence>
<dbReference type="Gene3D" id="3.30.565.10">
    <property type="entry name" value="Histidine kinase-like ATPase, C-terminal domain"/>
    <property type="match status" value="1"/>
</dbReference>
<dbReference type="InterPro" id="IPR003018">
    <property type="entry name" value="GAF"/>
</dbReference>
<proteinExistence type="predicted"/>
<dbReference type="Pfam" id="PF13191">
    <property type="entry name" value="AAA_16"/>
    <property type="match status" value="1"/>
</dbReference>
<protein>
    <submittedName>
        <fullName evidence="3">Predicted ATPase</fullName>
    </submittedName>
</protein>
<dbReference type="OrthoDB" id="9801841at2"/>